<protein>
    <submittedName>
        <fullName evidence="2">Uncharacterized protein</fullName>
    </submittedName>
</protein>
<keyword evidence="1" id="KW-1133">Transmembrane helix</keyword>
<keyword evidence="1" id="KW-0812">Transmembrane</keyword>
<dbReference type="RefSeq" id="WP_004619533.1">
    <property type="nucleotide sequence ID" value="NZ_APMP01000011.1"/>
</dbReference>
<feature type="transmembrane region" description="Helical" evidence="1">
    <location>
        <begin position="6"/>
        <end position="33"/>
    </location>
</feature>
<keyword evidence="1" id="KW-0472">Membrane</keyword>
<evidence type="ECO:0000313" key="2">
    <source>
        <dbReference type="EMBL" id="ENZ81950.1"/>
    </source>
</evidence>
<evidence type="ECO:0000313" key="3">
    <source>
        <dbReference type="Proteomes" id="UP000013063"/>
    </source>
</evidence>
<dbReference type="Proteomes" id="UP000013063">
    <property type="component" value="Unassembled WGS sequence"/>
</dbReference>
<reference evidence="2 3" key="1">
    <citation type="journal article" date="2013" name="Genome Announc.">
        <title>Draft Genome Sequence for Caulobacter sp. Strain OR37, a Bacterium Tolerant to Heavy Metals.</title>
        <authorList>
            <person name="Utturkar S.M."/>
            <person name="Bollmann A."/>
            <person name="Brzoska R.M."/>
            <person name="Klingeman D.M."/>
            <person name="Epstein S.E."/>
            <person name="Palumbo A.V."/>
            <person name="Brown S.D."/>
        </authorList>
    </citation>
    <scope>NUCLEOTIDE SEQUENCE [LARGE SCALE GENOMIC DNA]</scope>
    <source>
        <strain evidence="2 3">OR37</strain>
    </source>
</reference>
<dbReference type="EMBL" id="APMP01000011">
    <property type="protein sequence ID" value="ENZ81950.1"/>
    <property type="molecule type" value="Genomic_DNA"/>
</dbReference>
<dbReference type="PATRIC" id="fig|1292034.3.peg.2172"/>
<name>R0D0C6_CAUVI</name>
<proteinExistence type="predicted"/>
<sequence length="54" mass="5832" precursor="true">MSVLAILMISGFFVLAAMVGLADAFLHLILWIIGRLRTPKSERPVQPPAQGITA</sequence>
<evidence type="ECO:0000256" key="1">
    <source>
        <dbReference type="SAM" id="Phobius"/>
    </source>
</evidence>
<gene>
    <name evidence="2" type="ORF">OR37_02186</name>
</gene>
<dbReference type="AlphaFoldDB" id="R0D0C6"/>
<accession>R0D0C6</accession>
<keyword evidence="3" id="KW-1185">Reference proteome</keyword>
<comment type="caution">
    <text evidence="2">The sequence shown here is derived from an EMBL/GenBank/DDBJ whole genome shotgun (WGS) entry which is preliminary data.</text>
</comment>
<organism evidence="2 3">
    <name type="scientific">Caulobacter vibrioides OR37</name>
    <dbReference type="NCBI Taxonomy" id="1292034"/>
    <lineage>
        <taxon>Bacteria</taxon>
        <taxon>Pseudomonadati</taxon>
        <taxon>Pseudomonadota</taxon>
        <taxon>Alphaproteobacteria</taxon>
        <taxon>Caulobacterales</taxon>
        <taxon>Caulobacteraceae</taxon>
        <taxon>Caulobacter</taxon>
    </lineage>
</organism>